<feature type="transmembrane region" description="Helical" evidence="6">
    <location>
        <begin position="363"/>
        <end position="383"/>
    </location>
</feature>
<dbReference type="InterPro" id="IPR050833">
    <property type="entry name" value="Poly_Biosynth_Transport"/>
</dbReference>
<evidence type="ECO:0000256" key="1">
    <source>
        <dbReference type="ARBA" id="ARBA00004651"/>
    </source>
</evidence>
<proteinExistence type="predicted"/>
<reference evidence="8" key="1">
    <citation type="submission" date="2017-09" db="EMBL/GenBank/DDBJ databases">
        <title>Depth-based differentiation of microbial function through sediment-hosted aquifers and enrichment of novel symbionts in the deep terrestrial subsurface.</title>
        <authorList>
            <person name="Probst A.J."/>
            <person name="Ladd B."/>
            <person name="Jarett J.K."/>
            <person name="Geller-Mcgrath D.E."/>
            <person name="Sieber C.M.K."/>
            <person name="Emerson J.B."/>
            <person name="Anantharaman K."/>
            <person name="Thomas B.C."/>
            <person name="Malmstrom R."/>
            <person name="Stieglmeier M."/>
            <person name="Klingl A."/>
            <person name="Woyke T."/>
            <person name="Ryan C.M."/>
            <person name="Banfield J.F."/>
        </authorList>
    </citation>
    <scope>NUCLEOTIDE SEQUENCE [LARGE SCALE GENOMIC DNA]</scope>
</reference>
<evidence type="ECO:0000256" key="6">
    <source>
        <dbReference type="SAM" id="Phobius"/>
    </source>
</evidence>
<dbReference type="PANTHER" id="PTHR30250:SF11">
    <property type="entry name" value="O-ANTIGEN TRANSPORTER-RELATED"/>
    <property type="match status" value="1"/>
</dbReference>
<feature type="transmembrane region" description="Helical" evidence="6">
    <location>
        <begin position="43"/>
        <end position="60"/>
    </location>
</feature>
<accession>A0A2M7BTM7</accession>
<protein>
    <submittedName>
        <fullName evidence="7">Uncharacterized protein</fullName>
    </submittedName>
</protein>
<evidence type="ECO:0000256" key="4">
    <source>
        <dbReference type="ARBA" id="ARBA00022989"/>
    </source>
</evidence>
<feature type="transmembrane region" description="Helical" evidence="6">
    <location>
        <begin position="157"/>
        <end position="178"/>
    </location>
</feature>
<dbReference type="Pfam" id="PF01943">
    <property type="entry name" value="Polysacc_synt"/>
    <property type="match status" value="1"/>
</dbReference>
<dbReference type="PANTHER" id="PTHR30250">
    <property type="entry name" value="PST FAMILY PREDICTED COLANIC ACID TRANSPORTER"/>
    <property type="match status" value="1"/>
</dbReference>
<evidence type="ECO:0000313" key="8">
    <source>
        <dbReference type="Proteomes" id="UP000230119"/>
    </source>
</evidence>
<gene>
    <name evidence="7" type="ORF">COS52_00680</name>
</gene>
<evidence type="ECO:0000313" key="7">
    <source>
        <dbReference type="EMBL" id="PIV08831.1"/>
    </source>
</evidence>
<keyword evidence="4 6" id="KW-1133">Transmembrane helix</keyword>
<name>A0A2M7BTM7_9BACT</name>
<feature type="transmembrane region" description="Helical" evidence="6">
    <location>
        <begin position="184"/>
        <end position="207"/>
    </location>
</feature>
<comment type="caution">
    <text evidence="7">The sequence shown here is derived from an EMBL/GenBank/DDBJ whole genome shotgun (WGS) entry which is preliminary data.</text>
</comment>
<keyword evidence="5 6" id="KW-0472">Membrane</keyword>
<feature type="transmembrane region" description="Helical" evidence="6">
    <location>
        <begin position="12"/>
        <end position="37"/>
    </location>
</feature>
<feature type="transmembrane region" description="Helical" evidence="6">
    <location>
        <begin position="91"/>
        <end position="112"/>
    </location>
</feature>
<feature type="transmembrane region" description="Helical" evidence="6">
    <location>
        <begin position="389"/>
        <end position="410"/>
    </location>
</feature>
<keyword evidence="2" id="KW-1003">Cell membrane</keyword>
<feature type="transmembrane region" description="Helical" evidence="6">
    <location>
        <begin position="219"/>
        <end position="237"/>
    </location>
</feature>
<dbReference type="Proteomes" id="UP000230119">
    <property type="component" value="Unassembled WGS sequence"/>
</dbReference>
<evidence type="ECO:0000256" key="2">
    <source>
        <dbReference type="ARBA" id="ARBA00022475"/>
    </source>
</evidence>
<feature type="transmembrane region" description="Helical" evidence="6">
    <location>
        <begin position="335"/>
        <end position="356"/>
    </location>
</feature>
<dbReference type="AlphaFoldDB" id="A0A2M7BTM7"/>
<feature type="transmembrane region" description="Helical" evidence="6">
    <location>
        <begin position="124"/>
        <end position="145"/>
    </location>
</feature>
<dbReference type="InterPro" id="IPR002797">
    <property type="entry name" value="Polysacc_synth"/>
</dbReference>
<keyword evidence="3 6" id="KW-0812">Transmembrane</keyword>
<organism evidence="7 8">
    <name type="scientific">Candidatus Roizmanbacteria bacterium CG03_land_8_20_14_0_80_39_12</name>
    <dbReference type="NCBI Taxonomy" id="1974847"/>
    <lineage>
        <taxon>Bacteria</taxon>
        <taxon>Candidatus Roizmaniibacteriota</taxon>
    </lineage>
</organism>
<feature type="transmembrane region" description="Helical" evidence="6">
    <location>
        <begin position="301"/>
        <end position="329"/>
    </location>
</feature>
<comment type="subcellular location">
    <subcellularLocation>
        <location evidence="1">Cell membrane</location>
        <topology evidence="1">Multi-pass membrane protein</topology>
    </subcellularLocation>
</comment>
<evidence type="ECO:0000256" key="5">
    <source>
        <dbReference type="ARBA" id="ARBA00023136"/>
    </source>
</evidence>
<dbReference type="EMBL" id="PEVA01000027">
    <property type="protein sequence ID" value="PIV08831.1"/>
    <property type="molecule type" value="Genomic_DNA"/>
</dbReference>
<feature type="transmembrane region" description="Helical" evidence="6">
    <location>
        <begin position="257"/>
        <end position="280"/>
    </location>
</feature>
<sequence length="425" mass="46837">MTDQVKPTGLLSIAILGSGNVVGTIISAIALILFSRFMGPTEFGLFSAAFAAMQIVVRLSDMGTNMAAERAIARVYGRDDQLADRLMRVVLYFKLASFVLCLIIGWLLAPWISVTLLHIDNVGLIRTALLLSLGTIFFEYSTIVFQSTERFSMVARITIAQALGKLLFGLIMMWQGMLHATEGLLIYGLLPGFGALVGWGRGTLSNFTLPKTWKKDLPIILRVAKWTAIAAIAATLADNIDTLLVQSFMSSYDTGIWSGAVRIATFASVIGWSVGAVLNVRVARYQNRSHLKEYLGKAWKLSLLIFTVIVFSIPFARLAITLSIGSAYLSSITPLQILLFATAITGATTPFVALFYLFDAPQYYAISGVLQTIVLILGDLFFIPHLGLIGAAWVRVVVRIVILLFTLLYARRAYVWHFRPHDRQK</sequence>
<dbReference type="GO" id="GO:0005886">
    <property type="term" value="C:plasma membrane"/>
    <property type="evidence" value="ECO:0007669"/>
    <property type="project" value="UniProtKB-SubCell"/>
</dbReference>
<evidence type="ECO:0000256" key="3">
    <source>
        <dbReference type="ARBA" id="ARBA00022692"/>
    </source>
</evidence>